<organism evidence="3 4">
    <name type="scientific">Treponema parvum</name>
    <dbReference type="NCBI Taxonomy" id="138851"/>
    <lineage>
        <taxon>Bacteria</taxon>
        <taxon>Pseudomonadati</taxon>
        <taxon>Spirochaetota</taxon>
        <taxon>Spirochaetia</taxon>
        <taxon>Spirochaetales</taxon>
        <taxon>Treponemataceae</taxon>
        <taxon>Treponema</taxon>
    </lineage>
</organism>
<dbReference type="InterPro" id="IPR007326">
    <property type="entry name" value="Lipoprotein-assoc_dom"/>
</dbReference>
<gene>
    <name evidence="3" type="ORF">HRQ91_10220</name>
</gene>
<dbReference type="PROSITE" id="PS51257">
    <property type="entry name" value="PROKAR_LIPOPROTEIN"/>
    <property type="match status" value="1"/>
</dbReference>
<evidence type="ECO:0000256" key="1">
    <source>
        <dbReference type="SAM" id="SignalP"/>
    </source>
</evidence>
<feature type="chain" id="PRO_5037547617" description="Lipoprotein-associated type-17 domain-containing protein" evidence="1">
    <location>
        <begin position="25"/>
        <end position="509"/>
    </location>
</feature>
<sequence>MKKAMICLLPVLLAALLTTGCQQAGSSSGAENPGINPSVPQNQYELVEADVLETFGLTKGRQSPFEAAGKITLGTSTLPSIEFTQKEVTAYNDEAGTFTVKVKGTKNGNPFDKEMAVNGFANPYASQPWSINSNDGKGELKLDEGIERNLSIEKYIAEAYPTIADFFKAPLTFSLANGTSVTLGDCDYYKLEATLAKEETDKIKIIPVYTVKNHKKTAGGSDTVTLETKYSVFHPDRFGSSLTKLYFTKKDVFDHVLSKTPDSVIKVDSNKFASSFYAFTKLTGTAPAELFDYSRLEPYKTLYQTAGADKYMQLDITCGVADPKGRGIDADDYKGELTVQFCIATHEQLANQEGSQEDPQEVIMAVRPITQSLYAKITTATELDNQLLFQVISKPSPKQKDIKAWKNKQYDNFPLLRVGDNGTVTLASNPLPDGQDKPFCLCVNGEATLSNHLGHENYGASKTINGKVIFVQSIHLQKTSGETDLQVHVQLKGSCPILTITTNPGPAYQ</sequence>
<keyword evidence="1" id="KW-0732">Signal</keyword>
<dbReference type="Proteomes" id="UP000671908">
    <property type="component" value="Chromosome"/>
</dbReference>
<dbReference type="Pfam" id="PF04200">
    <property type="entry name" value="Lipoprotein_17"/>
    <property type="match status" value="1"/>
</dbReference>
<reference evidence="3 4" key="1">
    <citation type="journal article" date="2021" name="Microbiol. Resour. Announc.">
        <title>Complete Genome Sequences of Three Human Oral Treponema parvum Isolates.</title>
        <authorList>
            <person name="Zeng H."/>
            <person name="Watt R.M."/>
        </authorList>
    </citation>
    <scope>NUCLEOTIDE SEQUENCE [LARGE SCALE GENOMIC DNA]</scope>
    <source>
        <strain evidence="3 4">ATCC 700770</strain>
    </source>
</reference>
<accession>A0A975F5R5</accession>
<feature type="domain" description="Lipoprotein-associated type-17" evidence="2">
    <location>
        <begin position="81"/>
        <end position="121"/>
    </location>
</feature>
<dbReference type="EMBL" id="CP054142">
    <property type="protein sequence ID" value="QTQ14808.1"/>
    <property type="molecule type" value="Genomic_DNA"/>
</dbReference>
<feature type="signal peptide" evidence="1">
    <location>
        <begin position="1"/>
        <end position="24"/>
    </location>
</feature>
<proteinExistence type="predicted"/>
<evidence type="ECO:0000313" key="3">
    <source>
        <dbReference type="EMBL" id="QTQ14808.1"/>
    </source>
</evidence>
<dbReference type="AlphaFoldDB" id="A0A975F5R5"/>
<dbReference type="RefSeq" id="WP_210119449.1">
    <property type="nucleotide sequence ID" value="NZ_CP054142.1"/>
</dbReference>
<evidence type="ECO:0000259" key="2">
    <source>
        <dbReference type="Pfam" id="PF04200"/>
    </source>
</evidence>
<dbReference type="KEGG" id="tpav:HRQ91_10220"/>
<name>A0A975F5R5_9SPIR</name>
<keyword evidence="4" id="KW-1185">Reference proteome</keyword>
<protein>
    <recommendedName>
        <fullName evidence="2">Lipoprotein-associated type-17 domain-containing protein</fullName>
    </recommendedName>
</protein>
<evidence type="ECO:0000313" key="4">
    <source>
        <dbReference type="Proteomes" id="UP000671908"/>
    </source>
</evidence>